<organism evidence="1 2">
    <name type="scientific">Mytilus coruscus</name>
    <name type="common">Sea mussel</name>
    <dbReference type="NCBI Taxonomy" id="42192"/>
    <lineage>
        <taxon>Eukaryota</taxon>
        <taxon>Metazoa</taxon>
        <taxon>Spiralia</taxon>
        <taxon>Lophotrochozoa</taxon>
        <taxon>Mollusca</taxon>
        <taxon>Bivalvia</taxon>
        <taxon>Autobranchia</taxon>
        <taxon>Pteriomorphia</taxon>
        <taxon>Mytilida</taxon>
        <taxon>Mytiloidea</taxon>
        <taxon>Mytilidae</taxon>
        <taxon>Mytilinae</taxon>
        <taxon>Mytilus</taxon>
    </lineage>
</organism>
<accession>A0A6J8AX74</accession>
<gene>
    <name evidence="1" type="ORF">MCOR_12111</name>
</gene>
<dbReference type="EMBL" id="CACVKT020002094">
    <property type="protein sequence ID" value="CAC5374890.1"/>
    <property type="molecule type" value="Genomic_DNA"/>
</dbReference>
<dbReference type="AlphaFoldDB" id="A0A6J8AX74"/>
<sequence>MFLGTINQSNSKIVLGVLESIKYGGIDRMLMNLFPPHNENGLLSMDKSEYSCIMFDFLFYKIAYLLPVHVDIPRCYKYLIITENLLMSESSSFIVSVCKFNYAKISQMVAQLLPPLTLTSKTYNIRSCYHRHLQNGTQYDAVSGWLLYASYYYVTGQFNVTLRLTDYILSRCSPDMIRDDDYDCKKHINCYRQKCILQ</sequence>
<evidence type="ECO:0000313" key="2">
    <source>
        <dbReference type="Proteomes" id="UP000507470"/>
    </source>
</evidence>
<evidence type="ECO:0000313" key="1">
    <source>
        <dbReference type="EMBL" id="CAC5374890.1"/>
    </source>
</evidence>
<name>A0A6J8AX74_MYTCO</name>
<dbReference type="Proteomes" id="UP000507470">
    <property type="component" value="Unassembled WGS sequence"/>
</dbReference>
<reference evidence="1 2" key="1">
    <citation type="submission" date="2020-06" db="EMBL/GenBank/DDBJ databases">
        <authorList>
            <person name="Li R."/>
            <person name="Bekaert M."/>
        </authorList>
    </citation>
    <scope>NUCLEOTIDE SEQUENCE [LARGE SCALE GENOMIC DNA]</scope>
    <source>
        <strain evidence="2">wild</strain>
    </source>
</reference>
<protein>
    <submittedName>
        <fullName evidence="1">Uncharacterized protein</fullName>
    </submittedName>
</protein>
<proteinExistence type="predicted"/>
<keyword evidence="2" id="KW-1185">Reference proteome</keyword>